<evidence type="ECO:0000313" key="3">
    <source>
        <dbReference type="WBParaSite" id="TCNE_0000448701-mRNA-1"/>
    </source>
</evidence>
<keyword evidence="2" id="KW-1185">Reference proteome</keyword>
<evidence type="ECO:0000313" key="1">
    <source>
        <dbReference type="EMBL" id="VDM30277.1"/>
    </source>
</evidence>
<organism evidence="2 3">
    <name type="scientific">Toxocara canis</name>
    <name type="common">Canine roundworm</name>
    <dbReference type="NCBI Taxonomy" id="6265"/>
    <lineage>
        <taxon>Eukaryota</taxon>
        <taxon>Metazoa</taxon>
        <taxon>Ecdysozoa</taxon>
        <taxon>Nematoda</taxon>
        <taxon>Chromadorea</taxon>
        <taxon>Rhabditida</taxon>
        <taxon>Spirurina</taxon>
        <taxon>Ascaridomorpha</taxon>
        <taxon>Ascaridoidea</taxon>
        <taxon>Toxocaridae</taxon>
        <taxon>Toxocara</taxon>
    </lineage>
</organism>
<gene>
    <name evidence="1" type="ORF">TCNE_LOCUS4487</name>
</gene>
<sequence>MSGGIRQAAGVVKARLERYLKQVKPPDPNGDPLEQLQILEQQISQIQAAVNQLSEYERQWLQLFVNLVKDQEEREMNLMAKAQETGGFLNRLEQGREQLIILQGYVAQLRHLLSQRSASTAHPIAPGSHNEAFCLSKLDQKRRDQRPRRDQTIQMSITEDEVILEPSPSANDSAPTVVAAVNNPAAAKKNSERATLLMCVSTIASD</sequence>
<name>A0A183U7L7_TOXCA</name>
<reference evidence="3" key="1">
    <citation type="submission" date="2016-06" db="UniProtKB">
        <authorList>
            <consortium name="WormBaseParasite"/>
        </authorList>
    </citation>
    <scope>IDENTIFICATION</scope>
</reference>
<reference evidence="1 2" key="2">
    <citation type="submission" date="2018-11" db="EMBL/GenBank/DDBJ databases">
        <authorList>
            <consortium name="Pathogen Informatics"/>
        </authorList>
    </citation>
    <scope>NUCLEOTIDE SEQUENCE [LARGE SCALE GENOMIC DNA]</scope>
</reference>
<accession>A0A183U7L7</accession>
<dbReference type="WBParaSite" id="TCNE_0000448701-mRNA-1">
    <property type="protein sequence ID" value="TCNE_0000448701-mRNA-1"/>
    <property type="gene ID" value="TCNE_0000448701"/>
</dbReference>
<dbReference type="Proteomes" id="UP000050794">
    <property type="component" value="Unassembled WGS sequence"/>
</dbReference>
<evidence type="ECO:0000313" key="2">
    <source>
        <dbReference type="Proteomes" id="UP000050794"/>
    </source>
</evidence>
<proteinExistence type="predicted"/>
<protein>
    <submittedName>
        <fullName evidence="3">GOLGA2L5 domain-containing protein</fullName>
    </submittedName>
</protein>
<dbReference type="EMBL" id="UYWY01007707">
    <property type="protein sequence ID" value="VDM30277.1"/>
    <property type="molecule type" value="Genomic_DNA"/>
</dbReference>
<dbReference type="AlphaFoldDB" id="A0A183U7L7"/>